<evidence type="ECO:0000313" key="9">
    <source>
        <dbReference type="Proteomes" id="UP000226429"/>
    </source>
</evidence>
<gene>
    <name evidence="8" type="ORF">CFE62_004820</name>
</gene>
<feature type="domain" description="Endoribonuclease YicC-like N-terminal" evidence="6">
    <location>
        <begin position="7"/>
        <end position="157"/>
    </location>
</feature>
<evidence type="ECO:0000259" key="6">
    <source>
        <dbReference type="Pfam" id="PF03755"/>
    </source>
</evidence>
<evidence type="ECO:0000259" key="7">
    <source>
        <dbReference type="Pfam" id="PF08340"/>
    </source>
</evidence>
<name>A0A370CH41_9COXI</name>
<dbReference type="NCBIfam" id="TIGR00255">
    <property type="entry name" value="YicC/YloC family endoribonuclease"/>
    <property type="match status" value="1"/>
</dbReference>
<dbReference type="AlphaFoldDB" id="A0A370CH41"/>
<feature type="domain" description="Endoribonuclease YicC-like C-terminal" evidence="7">
    <location>
        <begin position="178"/>
        <end position="292"/>
    </location>
</feature>
<dbReference type="Pfam" id="PF03755">
    <property type="entry name" value="YicC-like_N"/>
    <property type="match status" value="1"/>
</dbReference>
<comment type="caution">
    <text evidence="8">The sequence shown here is derived from an EMBL/GenBank/DDBJ whole genome shotgun (WGS) entry which is preliminary data.</text>
</comment>
<reference evidence="8 9" key="2">
    <citation type="journal article" date="2018" name="J. Invertebr. Pathol.">
        <title>'Candidatus Aquirickettsiella gammari' (Gammaproteobacteria: Legionellales: Coxiellaceae): A bacterial pathogen of the freshwater crustacean Gammarus fossarum (Malacostraca: Amphipoda).</title>
        <authorList>
            <person name="Bojko J."/>
            <person name="Dunn A.M."/>
            <person name="Stebbing P.D."/>
            <person name="van Aerle R."/>
            <person name="Bacela-Spychalska K."/>
            <person name="Bean T.P."/>
            <person name="Urrutia A."/>
            <person name="Stentiford G.D."/>
        </authorList>
    </citation>
    <scope>NUCLEOTIDE SEQUENCE [LARGE SCALE GENOMIC DNA]</scope>
    <source>
        <strain evidence="8">RA15029</strain>
    </source>
</reference>
<keyword evidence="2" id="KW-0540">Nuclease</keyword>
<keyword evidence="3" id="KW-0255">Endonuclease</keyword>
<dbReference type="PANTHER" id="PTHR30636:SF3">
    <property type="entry name" value="UPF0701 PROTEIN YICC"/>
    <property type="match status" value="1"/>
</dbReference>
<reference evidence="8 9" key="1">
    <citation type="journal article" date="2017" name="Int. J. Syst. Evol. Microbiol.">
        <title>Aquarickettsiella crustaci n. gen. n. sp. (Gammaproteobacteria: Legionellales: Coxiellaceae); a bacterial pathogen of the freshwater crustacean: Gammarus fossarum (Malacostraca: Amphipoda).</title>
        <authorList>
            <person name="Bojko J."/>
            <person name="Dunn A.M."/>
            <person name="Stebbing P.D."/>
            <person name="Van Aerle R."/>
            <person name="Bacela-Spychalska K."/>
            <person name="Bean T.P."/>
            <person name="Stentiford G.D."/>
        </authorList>
    </citation>
    <scope>NUCLEOTIDE SEQUENCE [LARGE SCALE GENOMIC DNA]</scope>
    <source>
        <strain evidence="8">RA15029</strain>
    </source>
</reference>
<comment type="similarity">
    <text evidence="5">Belongs to the YicC/YloC family.</text>
</comment>
<keyword evidence="4" id="KW-0378">Hydrolase</keyword>
<dbReference type="InterPro" id="IPR005229">
    <property type="entry name" value="YicC/YloC-like"/>
</dbReference>
<accession>A0A370CH41</accession>
<dbReference type="EMBL" id="NMOS02000012">
    <property type="protein sequence ID" value="RDH40258.1"/>
    <property type="molecule type" value="Genomic_DNA"/>
</dbReference>
<evidence type="ECO:0000256" key="3">
    <source>
        <dbReference type="ARBA" id="ARBA00022759"/>
    </source>
</evidence>
<dbReference type="PANTHER" id="PTHR30636">
    <property type="entry name" value="UPF0701 PROTEIN YICC"/>
    <property type="match status" value="1"/>
</dbReference>
<keyword evidence="9" id="KW-1185">Reference proteome</keyword>
<organism evidence="8 9">
    <name type="scientific">Candidatus Aquirickettsiella gammari</name>
    <dbReference type="NCBI Taxonomy" id="2016198"/>
    <lineage>
        <taxon>Bacteria</taxon>
        <taxon>Pseudomonadati</taxon>
        <taxon>Pseudomonadota</taxon>
        <taxon>Gammaproteobacteria</taxon>
        <taxon>Legionellales</taxon>
        <taxon>Coxiellaceae</taxon>
        <taxon>Candidatus Aquirickettsiella</taxon>
    </lineage>
</organism>
<evidence type="ECO:0000256" key="4">
    <source>
        <dbReference type="ARBA" id="ARBA00022801"/>
    </source>
</evidence>
<evidence type="ECO:0000256" key="5">
    <source>
        <dbReference type="ARBA" id="ARBA00035648"/>
    </source>
</evidence>
<dbReference type="InterPro" id="IPR013551">
    <property type="entry name" value="YicC-like_C"/>
</dbReference>
<evidence type="ECO:0000256" key="1">
    <source>
        <dbReference type="ARBA" id="ARBA00001968"/>
    </source>
</evidence>
<evidence type="ECO:0000256" key="2">
    <source>
        <dbReference type="ARBA" id="ARBA00022722"/>
    </source>
</evidence>
<comment type="cofactor">
    <cofactor evidence="1">
        <name>a divalent metal cation</name>
        <dbReference type="ChEBI" id="CHEBI:60240"/>
    </cofactor>
</comment>
<proteinExistence type="inferred from homology"/>
<dbReference type="Pfam" id="PF08340">
    <property type="entry name" value="YicC-like_C"/>
    <property type="match status" value="1"/>
</dbReference>
<dbReference type="Proteomes" id="UP000226429">
    <property type="component" value="Unassembled WGS sequence"/>
</dbReference>
<sequence>MKITMTNSMTAFARKEKQADWGQAAWELRSVNHRYLEIILSLPEPFSHLEPLIRKQIQTRLQRGRVEAKLRYKFYAHRSIPIEIDEELTKSLISAYTKIANLANISTPLDPGELLRWPQLLKFAELSYEALQPELMGLFSQTLDDFCLIRVTEGKALFNLIRQRLIKLDALIQSIQIQLPQLLNLQREKILVRLNEAKVSLEPNRLEQEMLLFTQKTDVAEELDRLQIHLGEFKKLLIKNQAQGKQLDFLLQELNREANTLASKSLNAELTLSAVSIKVLIEEMREQVQNIE</sequence>
<dbReference type="GO" id="GO:0016787">
    <property type="term" value="F:hydrolase activity"/>
    <property type="evidence" value="ECO:0007669"/>
    <property type="project" value="UniProtKB-KW"/>
</dbReference>
<dbReference type="GO" id="GO:0004521">
    <property type="term" value="F:RNA endonuclease activity"/>
    <property type="evidence" value="ECO:0007669"/>
    <property type="project" value="InterPro"/>
</dbReference>
<protein>
    <submittedName>
        <fullName evidence="8">YicC family protein</fullName>
    </submittedName>
</protein>
<evidence type="ECO:0000313" key="8">
    <source>
        <dbReference type="EMBL" id="RDH40258.1"/>
    </source>
</evidence>
<dbReference type="InterPro" id="IPR013527">
    <property type="entry name" value="YicC-like_N"/>
</dbReference>